<dbReference type="eggNOG" id="arCOG01174">
    <property type="taxonomic scope" value="Archaea"/>
</dbReference>
<dbReference type="NCBIfam" id="NF006799">
    <property type="entry name" value="PRK09302.1"/>
    <property type="match status" value="1"/>
</dbReference>
<dbReference type="OrthoDB" id="27015at2157"/>
<protein>
    <recommendedName>
        <fullName evidence="1">non-specific serine/threonine protein kinase</fullName>
        <ecNumber evidence="1">2.7.11.1</ecNumber>
    </recommendedName>
</protein>
<dbReference type="GO" id="GO:0004674">
    <property type="term" value="F:protein serine/threonine kinase activity"/>
    <property type="evidence" value="ECO:0007669"/>
    <property type="project" value="UniProtKB-EC"/>
</dbReference>
<evidence type="ECO:0000256" key="2">
    <source>
        <dbReference type="ARBA" id="ARBA00022553"/>
    </source>
</evidence>
<evidence type="ECO:0000256" key="3">
    <source>
        <dbReference type="ARBA" id="ARBA00022679"/>
    </source>
</evidence>
<name>A7I8E1_METB6</name>
<feature type="coiled-coil region" evidence="7">
    <location>
        <begin position="502"/>
        <end position="543"/>
    </location>
</feature>
<feature type="domain" description="KaiC" evidence="8">
    <location>
        <begin position="256"/>
        <end position="492"/>
    </location>
</feature>
<dbReference type="InterPro" id="IPR051347">
    <property type="entry name" value="Circadian_clock_KaiC-rel"/>
</dbReference>
<dbReference type="GeneID" id="5409866"/>
<keyword evidence="6" id="KW-0378">Hydrolase</keyword>
<keyword evidence="5" id="KW-0418">Kinase</keyword>
<dbReference type="PANTHER" id="PTHR42926:SF1">
    <property type="entry name" value="CIRCADIAN CLOCK OSCILLATOR PROTEIN KAIC 1"/>
    <property type="match status" value="1"/>
</dbReference>
<dbReference type="SUPFAM" id="SSF52540">
    <property type="entry name" value="P-loop containing nucleoside triphosphate hydrolases"/>
    <property type="match status" value="2"/>
</dbReference>
<dbReference type="InterPro" id="IPR010624">
    <property type="entry name" value="KaiC_dom"/>
</dbReference>
<dbReference type="GO" id="GO:0016787">
    <property type="term" value="F:hydrolase activity"/>
    <property type="evidence" value="ECO:0007669"/>
    <property type="project" value="UniProtKB-KW"/>
</dbReference>
<keyword evidence="7" id="KW-0175">Coiled coil</keyword>
<dbReference type="InterPro" id="IPR027417">
    <property type="entry name" value="P-loop_NTPase"/>
</dbReference>
<gene>
    <name evidence="9" type="ordered locus">Mboo_1484</name>
</gene>
<dbReference type="Pfam" id="PF06745">
    <property type="entry name" value="ATPase"/>
    <property type="match status" value="2"/>
</dbReference>
<dbReference type="InterPro" id="IPR030665">
    <property type="entry name" value="KaiC"/>
</dbReference>
<dbReference type="GO" id="GO:0005524">
    <property type="term" value="F:ATP binding"/>
    <property type="evidence" value="ECO:0007669"/>
    <property type="project" value="InterPro"/>
</dbReference>
<dbReference type="PIRSF" id="PIRSF039117">
    <property type="entry name" value="KaiC"/>
    <property type="match status" value="1"/>
</dbReference>
<evidence type="ECO:0000256" key="1">
    <source>
        <dbReference type="ARBA" id="ARBA00012513"/>
    </source>
</evidence>
<evidence type="ECO:0000313" key="10">
    <source>
        <dbReference type="Proteomes" id="UP000002408"/>
    </source>
</evidence>
<dbReference type="HOGENOM" id="CLU_023669_4_1_2"/>
<dbReference type="PRINTS" id="PR01874">
    <property type="entry name" value="DNAREPAIRADA"/>
</dbReference>
<dbReference type="PANTHER" id="PTHR42926">
    <property type="match status" value="1"/>
</dbReference>
<reference evidence="10" key="1">
    <citation type="journal article" date="2015" name="Microbiology">
        <title>Genome of Methanoregula boonei 6A8 reveals adaptations to oligotrophic peatland environments.</title>
        <authorList>
            <person name="Braeuer S."/>
            <person name="Cadillo-Quiroz H."/>
            <person name="Kyrpides N."/>
            <person name="Woyke T."/>
            <person name="Goodwin L."/>
            <person name="Detter C."/>
            <person name="Podell S."/>
            <person name="Yavitt J.B."/>
            <person name="Zinder S.H."/>
        </authorList>
    </citation>
    <scope>NUCLEOTIDE SEQUENCE [LARGE SCALE GENOMIC DNA]</scope>
    <source>
        <strain evidence="10">DSM 21154 / JCM 14090 / 6A8</strain>
    </source>
</reference>
<feature type="domain" description="KaiC" evidence="8">
    <location>
        <begin position="16"/>
        <end position="255"/>
    </location>
</feature>
<evidence type="ECO:0000256" key="5">
    <source>
        <dbReference type="ARBA" id="ARBA00022777"/>
    </source>
</evidence>
<dbReference type="AlphaFoldDB" id="A7I8E1"/>
<accession>A7I8E1</accession>
<sequence>MKKNKTAAIVGAAEIEKVHSGIKGLDDITGGGLPKGRPSLVSGGPGCGKTLFAMEFIIRGIIDYGEPGVFVAFEEKIDDLKLNFRSMGFDLDNLIRRKKLVLDHITIDRSEIEEAGEYDLEGLFIRLGALIDEVGAKRVSIDTLEALFSGFANEAILRSELRRLFLWLKDRGVTAVVTGERGDRTITTYGLEEYVADCVITLDHRVTNQIATRRLHIVKYRGSIHGTDEYPFLISEDGISVLPITSLSLTHKASGERIFTGIPRLDTMLEGKGFYRGSSILISGQAGTGKTSIAATFIDAACRRNEKCLFFIFEESESQLLRNMKSIGINLEPWVKSGLLKFHAVRPTAYSLEMHLSVMLKLIGEFKPRVVAVDPISNLYPIGDDIQVRSMLMRLIDFAKSLQITGLFTSLSNDVNVGVYSVEPTEMHVSSLMDAWLILKNIEGNGERNRAFSIIKVRGMAHSNQLREFILSDKGIRLLDVYKGSEGVLFGSARIAQEGNEIDDRLCKNEEIERKKRELESRRKLMENEISLLRERFAQEEDEMMILIGQDVSREKVAAKTKREIATQRHVDR</sequence>
<dbReference type="Gene3D" id="3.40.50.300">
    <property type="entry name" value="P-loop containing nucleotide triphosphate hydrolases"/>
    <property type="match status" value="2"/>
</dbReference>
<keyword evidence="4" id="KW-0677">Repeat</keyword>
<dbReference type="SMR" id="A7I8E1"/>
<dbReference type="KEGG" id="mbn:Mboo_1484"/>
<keyword evidence="3" id="KW-0808">Transferase</keyword>
<dbReference type="RefSeq" id="WP_012107041.1">
    <property type="nucleotide sequence ID" value="NC_009712.1"/>
</dbReference>
<evidence type="ECO:0000256" key="6">
    <source>
        <dbReference type="ARBA" id="ARBA00022801"/>
    </source>
</evidence>
<dbReference type="Proteomes" id="UP000002408">
    <property type="component" value="Chromosome"/>
</dbReference>
<evidence type="ECO:0000313" key="9">
    <source>
        <dbReference type="EMBL" id="ABS56002.1"/>
    </source>
</evidence>
<dbReference type="PROSITE" id="PS51146">
    <property type="entry name" value="KAIC"/>
    <property type="match status" value="2"/>
</dbReference>
<evidence type="ECO:0000256" key="4">
    <source>
        <dbReference type="ARBA" id="ARBA00022737"/>
    </source>
</evidence>
<dbReference type="EMBL" id="CP000780">
    <property type="protein sequence ID" value="ABS56002.1"/>
    <property type="molecule type" value="Genomic_DNA"/>
</dbReference>
<proteinExistence type="predicted"/>
<organism evidence="9 10">
    <name type="scientific">Methanoregula boonei (strain DSM 21154 / JCM 14090 / 6A8)</name>
    <dbReference type="NCBI Taxonomy" id="456442"/>
    <lineage>
        <taxon>Archaea</taxon>
        <taxon>Methanobacteriati</taxon>
        <taxon>Methanobacteriota</taxon>
        <taxon>Stenosarchaea group</taxon>
        <taxon>Methanomicrobia</taxon>
        <taxon>Methanomicrobiales</taxon>
        <taxon>Methanoregulaceae</taxon>
        <taxon>Methanoregula</taxon>
    </lineage>
</organism>
<evidence type="ECO:0000256" key="7">
    <source>
        <dbReference type="SAM" id="Coils"/>
    </source>
</evidence>
<keyword evidence="2" id="KW-0597">Phosphoprotein</keyword>
<evidence type="ECO:0000259" key="8">
    <source>
        <dbReference type="PROSITE" id="PS51146"/>
    </source>
</evidence>
<dbReference type="STRING" id="456442.Mboo_1484"/>
<keyword evidence="10" id="KW-1185">Reference proteome</keyword>
<dbReference type="EC" id="2.7.11.1" evidence="1"/>
<dbReference type="InterPro" id="IPR014774">
    <property type="entry name" value="KaiC-like_dom"/>
</dbReference>